<reference evidence="1 2" key="1">
    <citation type="submission" date="2023-04" db="EMBL/GenBank/DDBJ databases">
        <title>Marinoamorphus aggregata gen. nov., sp. Nov., isolate from tissue of brittle star Ophioplocus japonicus.</title>
        <authorList>
            <person name="Kawano K."/>
            <person name="Sawayama S."/>
            <person name="Nakagawa S."/>
        </authorList>
    </citation>
    <scope>NUCLEOTIDE SEQUENCE [LARGE SCALE GENOMIC DNA]</scope>
    <source>
        <strain evidence="1 2">NKW23</strain>
    </source>
</reference>
<organism evidence="1 2">
    <name type="scientific">Paralimibaculum aggregatum</name>
    <dbReference type="NCBI Taxonomy" id="3036245"/>
    <lineage>
        <taxon>Bacteria</taxon>
        <taxon>Pseudomonadati</taxon>
        <taxon>Pseudomonadota</taxon>
        <taxon>Alphaproteobacteria</taxon>
        <taxon>Rhodobacterales</taxon>
        <taxon>Paracoccaceae</taxon>
        <taxon>Paralimibaculum</taxon>
    </lineage>
</organism>
<name>A0ABQ6LKH0_9RHOB</name>
<keyword evidence="2" id="KW-1185">Reference proteome</keyword>
<sequence>MATVSSGSEAPATGPIAEGDWPGYVRLAEAMFPGGYQARRGHAEWLAACPGGGGIVLARAGGRVVGCHHHFTGLVEAEGGARPVTAFYNLAVEAAARGLAGFDLIRRGLVAGKGARFVPGVAVPELIASYGKLGGAAVPSLWGRRLEPLGALGRVLPRARGVEIAPVDAGTVAALAASAEARAFLDWRLRHPLAPPAFRVETVAGAAIVSLGRRRGLRFVRAIHRLGERWPDWARLARATGSEVVLLSALGEDTLPPGFRPYPAPPRSFLFDRRRTVDPARLTAFHGDIGFDYRRLP</sequence>
<dbReference type="Proteomes" id="UP001239909">
    <property type="component" value="Unassembled WGS sequence"/>
</dbReference>
<evidence type="ECO:0008006" key="3">
    <source>
        <dbReference type="Google" id="ProtNLM"/>
    </source>
</evidence>
<evidence type="ECO:0000313" key="1">
    <source>
        <dbReference type="EMBL" id="GMG82162.1"/>
    </source>
</evidence>
<accession>A0ABQ6LKH0</accession>
<evidence type="ECO:0000313" key="2">
    <source>
        <dbReference type="Proteomes" id="UP001239909"/>
    </source>
</evidence>
<dbReference type="Gene3D" id="3.40.630.30">
    <property type="match status" value="1"/>
</dbReference>
<protein>
    <recommendedName>
        <fullName evidence="3">GNAT family N-acetyltransferase</fullName>
    </recommendedName>
</protein>
<dbReference type="RefSeq" id="WP_285670920.1">
    <property type="nucleotide sequence ID" value="NZ_BSYI01000008.1"/>
</dbReference>
<proteinExistence type="predicted"/>
<dbReference type="EMBL" id="BSYI01000008">
    <property type="protein sequence ID" value="GMG82162.1"/>
    <property type="molecule type" value="Genomic_DNA"/>
</dbReference>
<comment type="caution">
    <text evidence="1">The sequence shown here is derived from an EMBL/GenBank/DDBJ whole genome shotgun (WGS) entry which is preliminary data.</text>
</comment>
<gene>
    <name evidence="1" type="ORF">LNKW23_13750</name>
</gene>